<dbReference type="EMBL" id="KZ505007">
    <property type="protein sequence ID" value="PKU60679.1"/>
    <property type="molecule type" value="Genomic_DNA"/>
</dbReference>
<dbReference type="PANTHER" id="PTHR24423">
    <property type="entry name" value="TWO-COMPONENT SENSOR HISTIDINE KINASE"/>
    <property type="match status" value="1"/>
</dbReference>
<proteinExistence type="predicted"/>
<name>A0A2I0VB94_9ASPA</name>
<dbReference type="Proteomes" id="UP000233837">
    <property type="component" value="Unassembled WGS sequence"/>
</dbReference>
<evidence type="ECO:0000256" key="2">
    <source>
        <dbReference type="ARBA" id="ARBA00012438"/>
    </source>
</evidence>
<dbReference type="STRING" id="906689.A0A2I0VB94"/>
<organism evidence="3 4">
    <name type="scientific">Dendrobium catenatum</name>
    <dbReference type="NCBI Taxonomy" id="906689"/>
    <lineage>
        <taxon>Eukaryota</taxon>
        <taxon>Viridiplantae</taxon>
        <taxon>Streptophyta</taxon>
        <taxon>Embryophyta</taxon>
        <taxon>Tracheophyta</taxon>
        <taxon>Spermatophyta</taxon>
        <taxon>Magnoliopsida</taxon>
        <taxon>Liliopsida</taxon>
        <taxon>Asparagales</taxon>
        <taxon>Orchidaceae</taxon>
        <taxon>Epidendroideae</taxon>
        <taxon>Malaxideae</taxon>
        <taxon>Dendrobiinae</taxon>
        <taxon>Dendrobium</taxon>
    </lineage>
</organism>
<dbReference type="GO" id="GO:0051740">
    <property type="term" value="F:ethylene binding"/>
    <property type="evidence" value="ECO:0007669"/>
    <property type="project" value="TreeGrafter"/>
</dbReference>
<dbReference type="PANTHER" id="PTHR24423:SF633">
    <property type="entry name" value="ETHYLENE RECEPTOR 2"/>
    <property type="match status" value="1"/>
</dbReference>
<gene>
    <name evidence="3" type="primary">ETR2</name>
    <name evidence="3" type="ORF">MA16_Dca027720</name>
</gene>
<dbReference type="EC" id="2.7.13.3" evidence="2"/>
<dbReference type="GO" id="GO:0005524">
    <property type="term" value="F:ATP binding"/>
    <property type="evidence" value="ECO:0007669"/>
    <property type="project" value="UniProtKB-KW"/>
</dbReference>
<accession>A0A2I0VB94</accession>
<reference evidence="3 4" key="2">
    <citation type="journal article" date="2017" name="Nature">
        <title>The Apostasia genome and the evolution of orchids.</title>
        <authorList>
            <person name="Zhang G.Q."/>
            <person name="Liu K.W."/>
            <person name="Li Z."/>
            <person name="Lohaus R."/>
            <person name="Hsiao Y.Y."/>
            <person name="Niu S.C."/>
            <person name="Wang J.Y."/>
            <person name="Lin Y.C."/>
            <person name="Xu Q."/>
            <person name="Chen L.J."/>
            <person name="Yoshida K."/>
            <person name="Fujiwara S."/>
            <person name="Wang Z.W."/>
            <person name="Zhang Y.Q."/>
            <person name="Mitsuda N."/>
            <person name="Wang M."/>
            <person name="Liu G.H."/>
            <person name="Pecoraro L."/>
            <person name="Huang H.X."/>
            <person name="Xiao X.J."/>
            <person name="Lin M."/>
            <person name="Wu X.Y."/>
            <person name="Wu W.L."/>
            <person name="Chen Y.Y."/>
            <person name="Chang S.B."/>
            <person name="Sakamoto S."/>
            <person name="Ohme-Takagi M."/>
            <person name="Yagi M."/>
            <person name="Zeng S.J."/>
            <person name="Shen C.Y."/>
            <person name="Yeh C.M."/>
            <person name="Luo Y.B."/>
            <person name="Tsai W.C."/>
            <person name="Van de Peer Y."/>
            <person name="Liu Z.J."/>
        </authorList>
    </citation>
    <scope>NUCLEOTIDE SEQUENCE [LARGE SCALE GENOMIC DNA]</scope>
    <source>
        <tissue evidence="3">The whole plant</tissue>
    </source>
</reference>
<keyword evidence="4" id="KW-1185">Reference proteome</keyword>
<evidence type="ECO:0000313" key="3">
    <source>
        <dbReference type="EMBL" id="PKU60679.1"/>
    </source>
</evidence>
<protein>
    <recommendedName>
        <fullName evidence="2">histidine kinase</fullName>
        <ecNumber evidence="2">2.7.13.3</ecNumber>
    </recommendedName>
</protein>
<dbReference type="GO" id="GO:0004673">
    <property type="term" value="F:protein histidine kinase activity"/>
    <property type="evidence" value="ECO:0007669"/>
    <property type="project" value="UniProtKB-EC"/>
</dbReference>
<dbReference type="AlphaFoldDB" id="A0A2I0VB94"/>
<comment type="catalytic activity">
    <reaction evidence="1">
        <text>ATP + protein L-histidine = ADP + protein N-phospho-L-histidine.</text>
        <dbReference type="EC" id="2.7.13.3"/>
    </reaction>
</comment>
<dbReference type="GO" id="GO:0038199">
    <property type="term" value="F:ethylene receptor activity"/>
    <property type="evidence" value="ECO:0007669"/>
    <property type="project" value="TreeGrafter"/>
</dbReference>
<reference evidence="3 4" key="1">
    <citation type="journal article" date="2016" name="Sci. Rep.">
        <title>The Dendrobium catenatum Lindl. genome sequence provides insights into polysaccharide synthase, floral development and adaptive evolution.</title>
        <authorList>
            <person name="Zhang G.Q."/>
            <person name="Xu Q."/>
            <person name="Bian C."/>
            <person name="Tsai W.C."/>
            <person name="Yeh C.M."/>
            <person name="Liu K.W."/>
            <person name="Yoshida K."/>
            <person name="Zhang L.S."/>
            <person name="Chang S.B."/>
            <person name="Chen F."/>
            <person name="Shi Y."/>
            <person name="Su Y.Y."/>
            <person name="Zhang Y.Q."/>
            <person name="Chen L.J."/>
            <person name="Yin Y."/>
            <person name="Lin M."/>
            <person name="Huang H."/>
            <person name="Deng H."/>
            <person name="Wang Z.W."/>
            <person name="Zhu S.L."/>
            <person name="Zhao X."/>
            <person name="Deng C."/>
            <person name="Niu S.C."/>
            <person name="Huang J."/>
            <person name="Wang M."/>
            <person name="Liu G.H."/>
            <person name="Yang H.J."/>
            <person name="Xiao X.J."/>
            <person name="Hsiao Y.Y."/>
            <person name="Wu W.L."/>
            <person name="Chen Y.Y."/>
            <person name="Mitsuda N."/>
            <person name="Ohme-Takagi M."/>
            <person name="Luo Y.B."/>
            <person name="Van de Peer Y."/>
            <person name="Liu Z.J."/>
        </authorList>
    </citation>
    <scope>NUCLEOTIDE SEQUENCE [LARGE SCALE GENOMIC DNA]</scope>
    <source>
        <tissue evidence="3">The whole plant</tissue>
    </source>
</reference>
<dbReference type="GO" id="GO:0005783">
    <property type="term" value="C:endoplasmic reticulum"/>
    <property type="evidence" value="ECO:0007669"/>
    <property type="project" value="TreeGrafter"/>
</dbReference>
<keyword evidence="3" id="KW-0675">Receptor</keyword>
<evidence type="ECO:0000256" key="1">
    <source>
        <dbReference type="ARBA" id="ARBA00000085"/>
    </source>
</evidence>
<evidence type="ECO:0000313" key="4">
    <source>
        <dbReference type="Proteomes" id="UP000233837"/>
    </source>
</evidence>
<sequence>MDLTHELRQRHSMKLVFEHSIPITNQYVVEVKESKGVIMLIPDSFLALASNGGNPELGPIAVIRMPMLKVSNFKVLKESQLMRDKLAEQSRALLYERQNAFRESEVRNYFQRVMSQGIRRPDTTFWVYHL</sequence>
<dbReference type="GO" id="GO:0046872">
    <property type="term" value="F:metal ion binding"/>
    <property type="evidence" value="ECO:0007669"/>
    <property type="project" value="UniProtKB-KW"/>
</dbReference>